<dbReference type="Gene3D" id="3.10.105.10">
    <property type="entry name" value="Dipeptide-binding Protein, Domain 3"/>
    <property type="match status" value="1"/>
</dbReference>
<gene>
    <name evidence="4" type="ORF">BSR29_06780</name>
</gene>
<feature type="signal peptide" evidence="2">
    <location>
        <begin position="1"/>
        <end position="26"/>
    </location>
</feature>
<evidence type="ECO:0000256" key="2">
    <source>
        <dbReference type="SAM" id="SignalP"/>
    </source>
</evidence>
<dbReference type="Pfam" id="PF00496">
    <property type="entry name" value="SBP_bac_5"/>
    <property type="match status" value="1"/>
</dbReference>
<feature type="compositionally biased region" description="Polar residues" evidence="1">
    <location>
        <begin position="35"/>
        <end position="44"/>
    </location>
</feature>
<dbReference type="AlphaFoldDB" id="A0A1Q5PL27"/>
<accession>A0A1Q5PL27</accession>
<dbReference type="PANTHER" id="PTHR30290">
    <property type="entry name" value="PERIPLASMIC BINDING COMPONENT OF ABC TRANSPORTER"/>
    <property type="match status" value="1"/>
</dbReference>
<dbReference type="PIRSF" id="PIRSF002741">
    <property type="entry name" value="MppA"/>
    <property type="match status" value="1"/>
</dbReference>
<keyword evidence="2" id="KW-0732">Signal</keyword>
<reference evidence="4 5" key="1">
    <citation type="submission" date="2016-11" db="EMBL/GenBank/DDBJ databases">
        <title>Actinomyces gypaetusis sp. nov. isolated from the vulture Gypaetus barbatus in Qinghai Tibet Plateau China.</title>
        <authorList>
            <person name="Meng X."/>
        </authorList>
    </citation>
    <scope>NUCLEOTIDE SEQUENCE [LARGE SCALE GENOMIC DNA]</scope>
    <source>
        <strain evidence="4 5">VUL4_2</strain>
    </source>
</reference>
<evidence type="ECO:0000313" key="5">
    <source>
        <dbReference type="Proteomes" id="UP000186785"/>
    </source>
</evidence>
<dbReference type="InterPro" id="IPR000914">
    <property type="entry name" value="SBP_5_dom"/>
</dbReference>
<dbReference type="InterPro" id="IPR039424">
    <property type="entry name" value="SBP_5"/>
</dbReference>
<organism evidence="4 5">
    <name type="scientific">Boudabousia liubingyangii</name>
    <dbReference type="NCBI Taxonomy" id="1921764"/>
    <lineage>
        <taxon>Bacteria</taxon>
        <taxon>Bacillati</taxon>
        <taxon>Actinomycetota</taxon>
        <taxon>Actinomycetes</taxon>
        <taxon>Actinomycetales</taxon>
        <taxon>Actinomycetaceae</taxon>
        <taxon>Boudabousia</taxon>
    </lineage>
</organism>
<feature type="chain" id="PRO_5013089739" description="Solute-binding protein family 5 domain-containing protein" evidence="2">
    <location>
        <begin position="27"/>
        <end position="571"/>
    </location>
</feature>
<dbReference type="Proteomes" id="UP000186785">
    <property type="component" value="Unassembled WGS sequence"/>
</dbReference>
<dbReference type="GO" id="GO:0043190">
    <property type="term" value="C:ATP-binding cassette (ABC) transporter complex"/>
    <property type="evidence" value="ECO:0007669"/>
    <property type="project" value="InterPro"/>
</dbReference>
<dbReference type="STRING" id="1921764.BSR28_07500"/>
<evidence type="ECO:0000259" key="3">
    <source>
        <dbReference type="Pfam" id="PF00496"/>
    </source>
</evidence>
<evidence type="ECO:0000256" key="1">
    <source>
        <dbReference type="SAM" id="MobiDB-lite"/>
    </source>
</evidence>
<dbReference type="GO" id="GO:0042597">
    <property type="term" value="C:periplasmic space"/>
    <property type="evidence" value="ECO:0007669"/>
    <property type="project" value="UniProtKB-ARBA"/>
</dbReference>
<dbReference type="EMBL" id="MQSV01000004">
    <property type="protein sequence ID" value="OKL47311.1"/>
    <property type="molecule type" value="Genomic_DNA"/>
</dbReference>
<name>A0A1Q5PL27_9ACTO</name>
<dbReference type="PANTHER" id="PTHR30290:SF65">
    <property type="entry name" value="MONOACYL PHOSPHATIDYLINOSITOL TETRAMANNOSIDE-BINDING PROTEIN LPQW-RELATED"/>
    <property type="match status" value="1"/>
</dbReference>
<evidence type="ECO:0000313" key="4">
    <source>
        <dbReference type="EMBL" id="OKL47311.1"/>
    </source>
</evidence>
<dbReference type="Gene3D" id="3.90.76.10">
    <property type="entry name" value="Dipeptide-binding Protein, Domain 1"/>
    <property type="match status" value="1"/>
</dbReference>
<protein>
    <recommendedName>
        <fullName evidence="3">Solute-binding protein family 5 domain-containing protein</fullName>
    </recommendedName>
</protein>
<comment type="caution">
    <text evidence="4">The sequence shown here is derived from an EMBL/GenBank/DDBJ whole genome shotgun (WGS) entry which is preliminary data.</text>
</comment>
<dbReference type="SUPFAM" id="SSF53850">
    <property type="entry name" value="Periplasmic binding protein-like II"/>
    <property type="match status" value="1"/>
</dbReference>
<dbReference type="GO" id="GO:1904680">
    <property type="term" value="F:peptide transmembrane transporter activity"/>
    <property type="evidence" value="ECO:0007669"/>
    <property type="project" value="TreeGrafter"/>
</dbReference>
<keyword evidence="5" id="KW-1185">Reference proteome</keyword>
<dbReference type="PROSITE" id="PS51257">
    <property type="entry name" value="PROKAR_LIPOPROTEIN"/>
    <property type="match status" value="1"/>
</dbReference>
<dbReference type="InterPro" id="IPR030678">
    <property type="entry name" value="Peptide/Ni-bd"/>
</dbReference>
<feature type="region of interest" description="Disordered" evidence="1">
    <location>
        <begin position="25"/>
        <end position="50"/>
    </location>
</feature>
<dbReference type="CDD" id="cd08501">
    <property type="entry name" value="PBP2_Lpqw"/>
    <property type="match status" value="1"/>
</dbReference>
<dbReference type="RefSeq" id="WP_073709543.1">
    <property type="nucleotide sequence ID" value="NZ_MQSV01000004.1"/>
</dbReference>
<dbReference type="GO" id="GO:0015833">
    <property type="term" value="P:peptide transport"/>
    <property type="evidence" value="ECO:0007669"/>
    <property type="project" value="TreeGrafter"/>
</dbReference>
<feature type="domain" description="Solute-binding protein family 5" evidence="3">
    <location>
        <begin position="119"/>
        <end position="489"/>
    </location>
</feature>
<sequence>MKRLTKASLAVLAASSMLLSACSGSADNKDKSGSDAKNPTSTSEAGGDKGGNALKSSDYLAASYDELKDGGNLTLAVGEVTKQMNPFHADMNTDTSAIFAWYNPQIALYDENAHWYANPDYIESVKDEVVDGKTVVTWKINPKATFNDGTPIDWRAFETVWKMCNGTNNDIAVNDTDGYKDMESVKPGANDKEVVVTYKFKYPWWKKNFEMIAHPALQDLNTFNTGYVQNAHPEWGAGPYKIKEIDFNAGHVTFEKNEKWWGQPGKLDLVTLRALDAQAEINAFKNGTVDAVGIGNKDRLAQTKDMNGISRYKAVSKSLALIQLNSKSEAFKDKKVREAFMHAINRETLVNIRFAGMDYKEPPLGSLLLKPFQDSYEDNMGELGKFDVEKANTLLDEAGWKKEGDYRTKDGKTLELHIPQFSESPITKGLLGALQKMTKDVGMKLELDSYKPTDFQRVMSERNFDIVLSGFGQSNPFGMADVGQVYGSDSQLSKTSLGSPEIDAMIRKSTEADNEAESLKFGNEAEKAALAQAGWLPLFSGPSMVATKEGLANLGANGYTTFPKQMLGWKK</sequence>
<proteinExistence type="predicted"/>